<dbReference type="InterPro" id="IPR009057">
    <property type="entry name" value="Homeodomain-like_sf"/>
</dbReference>
<evidence type="ECO:0000313" key="3">
    <source>
        <dbReference type="Proteomes" id="UP000293623"/>
    </source>
</evidence>
<dbReference type="Proteomes" id="UP000293623">
    <property type="component" value="Unassembled WGS sequence"/>
</dbReference>
<dbReference type="RefSeq" id="WP_129524717.1">
    <property type="nucleotide sequence ID" value="NZ_SDPV01000002.1"/>
</dbReference>
<dbReference type="Gene3D" id="1.10.357.10">
    <property type="entry name" value="Tetracycline Repressor, domain 2"/>
    <property type="match status" value="1"/>
</dbReference>
<evidence type="ECO:0000313" key="2">
    <source>
        <dbReference type="EMBL" id="RXZ64407.1"/>
    </source>
</evidence>
<keyword evidence="3" id="KW-1185">Reference proteome</keyword>
<dbReference type="EMBL" id="SDPV01000002">
    <property type="protein sequence ID" value="RXZ64407.1"/>
    <property type="molecule type" value="Genomic_DNA"/>
</dbReference>
<sequence>MLTETRGRRLVLSELAARIGISQSYAHRFFATKADLVRELAARWFKQIETESAKIAALDLSAGDRLERWVLTLLSLKRDRYDADPEVFDAYLELAADHMDIVANHAAKLTRDLTAILSDIVPPGDLETTVAIVEDATMLFRVPFNISRFRHRATNTRAKAVVQLLLAGVAAQPAIEEPSPSRAG</sequence>
<dbReference type="Pfam" id="PF17935">
    <property type="entry name" value="TetR_C_27"/>
    <property type="match status" value="1"/>
</dbReference>
<dbReference type="SUPFAM" id="SSF46689">
    <property type="entry name" value="Homeodomain-like"/>
    <property type="match status" value="1"/>
</dbReference>
<dbReference type="InterPro" id="IPR041478">
    <property type="entry name" value="TetR_C_27"/>
</dbReference>
<proteinExistence type="predicted"/>
<dbReference type="OrthoDB" id="9811084at2"/>
<organism evidence="2 3">
    <name type="scientific">Pelagerythrobacter rhizovicinus</name>
    <dbReference type="NCBI Taxonomy" id="2268576"/>
    <lineage>
        <taxon>Bacteria</taxon>
        <taxon>Pseudomonadati</taxon>
        <taxon>Pseudomonadota</taxon>
        <taxon>Alphaproteobacteria</taxon>
        <taxon>Sphingomonadales</taxon>
        <taxon>Erythrobacteraceae</taxon>
        <taxon>Pelagerythrobacter</taxon>
    </lineage>
</organism>
<reference evidence="2 3" key="1">
    <citation type="submission" date="2019-01" db="EMBL/GenBank/DDBJ databases">
        <title>Altererythrobacter rhizovicinus sp. nov., isolated from the rhizosphere soil of Haloxylon ammodendron.</title>
        <authorList>
            <person name="Li H.-P."/>
            <person name="Gou J.-Y."/>
            <person name="Yao D."/>
            <person name="Han Q.-Q."/>
            <person name="Shao K.-Z."/>
            <person name="Zhao Q."/>
            <person name="Zhang J.-L."/>
        </authorList>
    </citation>
    <scope>NUCLEOTIDE SEQUENCE [LARGE SCALE GENOMIC DNA]</scope>
    <source>
        <strain evidence="2 3">AY-3R</strain>
    </source>
</reference>
<name>A0A4Q2KJB5_9SPHN</name>
<comment type="caution">
    <text evidence="2">The sequence shown here is derived from an EMBL/GenBank/DDBJ whole genome shotgun (WGS) entry which is preliminary data.</text>
</comment>
<feature type="domain" description="Tetracyclin repressor-like C-terminal" evidence="1">
    <location>
        <begin position="62"/>
        <end position="162"/>
    </location>
</feature>
<accession>A0A4Q2KJB5</accession>
<gene>
    <name evidence="2" type="ORF">ETX26_10960</name>
</gene>
<protein>
    <recommendedName>
        <fullName evidence="1">Tetracyclin repressor-like C-terminal domain-containing protein</fullName>
    </recommendedName>
</protein>
<evidence type="ECO:0000259" key="1">
    <source>
        <dbReference type="Pfam" id="PF17935"/>
    </source>
</evidence>
<dbReference type="AlphaFoldDB" id="A0A4Q2KJB5"/>